<evidence type="ECO:0000313" key="7">
    <source>
        <dbReference type="Proteomes" id="UP000182932"/>
    </source>
</evidence>
<dbReference type="PROSITE" id="PS50931">
    <property type="entry name" value="HTH_LYSR"/>
    <property type="match status" value="1"/>
</dbReference>
<dbReference type="GO" id="GO:0043565">
    <property type="term" value="F:sequence-specific DNA binding"/>
    <property type="evidence" value="ECO:0007669"/>
    <property type="project" value="TreeGrafter"/>
</dbReference>
<comment type="similarity">
    <text evidence="1">Belongs to the LysR transcriptional regulatory family.</text>
</comment>
<dbReference type="PANTHER" id="PTHR30537:SF3">
    <property type="entry name" value="TRANSCRIPTIONAL REGULATORY PROTEIN"/>
    <property type="match status" value="1"/>
</dbReference>
<gene>
    <name evidence="6" type="ORF">SAMN04487940_110186</name>
</gene>
<evidence type="ECO:0000313" key="6">
    <source>
        <dbReference type="EMBL" id="SEJ79901.1"/>
    </source>
</evidence>
<dbReference type="GeneID" id="80819247"/>
<dbReference type="Pfam" id="PF00126">
    <property type="entry name" value="HTH_1"/>
    <property type="match status" value="1"/>
</dbReference>
<dbReference type="Gene3D" id="3.40.190.290">
    <property type="match status" value="1"/>
</dbReference>
<keyword evidence="3" id="KW-0238">DNA-binding</keyword>
<dbReference type="Gene3D" id="1.10.10.10">
    <property type="entry name" value="Winged helix-like DNA-binding domain superfamily/Winged helix DNA-binding domain"/>
    <property type="match status" value="1"/>
</dbReference>
<dbReference type="SUPFAM" id="SSF46785">
    <property type="entry name" value="Winged helix' DNA-binding domain"/>
    <property type="match status" value="1"/>
</dbReference>
<evidence type="ECO:0000256" key="2">
    <source>
        <dbReference type="ARBA" id="ARBA00023015"/>
    </source>
</evidence>
<dbReference type="GO" id="GO:0003700">
    <property type="term" value="F:DNA-binding transcription factor activity"/>
    <property type="evidence" value="ECO:0007669"/>
    <property type="project" value="InterPro"/>
</dbReference>
<comment type="caution">
    <text evidence="6">The sequence shown here is derived from an EMBL/GenBank/DDBJ whole genome shotgun (WGS) entry which is preliminary data.</text>
</comment>
<dbReference type="InterPro" id="IPR058163">
    <property type="entry name" value="LysR-type_TF_proteobact-type"/>
</dbReference>
<evidence type="ECO:0000256" key="3">
    <source>
        <dbReference type="ARBA" id="ARBA00023125"/>
    </source>
</evidence>
<dbReference type="FunFam" id="1.10.10.10:FF:000001">
    <property type="entry name" value="LysR family transcriptional regulator"/>
    <property type="match status" value="1"/>
</dbReference>
<name>A0A975WBP8_9RHOB</name>
<sequence length="307" mass="33945">MHFRMDWRSITFDWNRARAFLVTAEEGSLSAAARALGMAQPTLGRQVSALEDELGVALFERTGRGLELTPTGIELVDHVRAMGAAATRISLAASGQSQEIAGRVCITASEIYSAYLLPAVVAELRQNAPGLEIEINATNAVTDLRRREADIAIRNTAPKDPALTAKRIAEDTGWFYASEAYLARRGTPQGLEDFAGHDFVAMDSAEQMIGALANFDIPLTREMLAIRADNHLVHWELARQGVAIGIGPDFLGRSTPGMVRLLPGHGPIRYPVWLVAHREVKSSRRIRLVWDRIERHLRARLRPKPEE</sequence>
<dbReference type="EMBL" id="FNYY01000010">
    <property type="protein sequence ID" value="SEJ79901.1"/>
    <property type="molecule type" value="Genomic_DNA"/>
</dbReference>
<evidence type="ECO:0000256" key="4">
    <source>
        <dbReference type="ARBA" id="ARBA00023163"/>
    </source>
</evidence>
<keyword evidence="4" id="KW-0804">Transcription</keyword>
<dbReference type="PRINTS" id="PR00039">
    <property type="entry name" value="HTHLYSR"/>
</dbReference>
<dbReference type="InterPro" id="IPR036390">
    <property type="entry name" value="WH_DNA-bd_sf"/>
</dbReference>
<evidence type="ECO:0000256" key="1">
    <source>
        <dbReference type="ARBA" id="ARBA00009437"/>
    </source>
</evidence>
<keyword evidence="2" id="KW-0805">Transcription regulation</keyword>
<dbReference type="RefSeq" id="WP_048532207.1">
    <property type="nucleotide sequence ID" value="NZ_CATLQZ010000027.1"/>
</dbReference>
<evidence type="ECO:0000259" key="5">
    <source>
        <dbReference type="PROSITE" id="PS50931"/>
    </source>
</evidence>
<dbReference type="InterPro" id="IPR036388">
    <property type="entry name" value="WH-like_DNA-bd_sf"/>
</dbReference>
<dbReference type="PANTHER" id="PTHR30537">
    <property type="entry name" value="HTH-TYPE TRANSCRIPTIONAL REGULATOR"/>
    <property type="match status" value="1"/>
</dbReference>
<dbReference type="Pfam" id="PF03466">
    <property type="entry name" value="LysR_substrate"/>
    <property type="match status" value="1"/>
</dbReference>
<dbReference type="Proteomes" id="UP000182932">
    <property type="component" value="Unassembled WGS sequence"/>
</dbReference>
<dbReference type="SUPFAM" id="SSF53850">
    <property type="entry name" value="Periplasmic binding protein-like II"/>
    <property type="match status" value="1"/>
</dbReference>
<dbReference type="InterPro" id="IPR000847">
    <property type="entry name" value="LysR_HTH_N"/>
</dbReference>
<dbReference type="AlphaFoldDB" id="A0A975WBP8"/>
<protein>
    <submittedName>
        <fullName evidence="6">Transcriptional regulator, LysR family</fullName>
    </submittedName>
</protein>
<feature type="domain" description="HTH lysR-type" evidence="5">
    <location>
        <begin position="12"/>
        <end position="69"/>
    </location>
</feature>
<organism evidence="6 7">
    <name type="scientific">Marinovum algicola</name>
    <dbReference type="NCBI Taxonomy" id="42444"/>
    <lineage>
        <taxon>Bacteria</taxon>
        <taxon>Pseudomonadati</taxon>
        <taxon>Pseudomonadota</taxon>
        <taxon>Alphaproteobacteria</taxon>
        <taxon>Rhodobacterales</taxon>
        <taxon>Roseobacteraceae</taxon>
        <taxon>Marinovum</taxon>
    </lineage>
</organism>
<accession>A0A975WBP8</accession>
<reference evidence="6 7" key="1">
    <citation type="submission" date="2016-10" db="EMBL/GenBank/DDBJ databases">
        <authorList>
            <person name="Varghese N."/>
            <person name="Submissions S."/>
        </authorList>
    </citation>
    <scope>NUCLEOTIDE SEQUENCE [LARGE SCALE GENOMIC DNA]</scope>
    <source>
        <strain evidence="6 7">FF3</strain>
    </source>
</reference>
<dbReference type="InterPro" id="IPR005119">
    <property type="entry name" value="LysR_subst-bd"/>
</dbReference>
<keyword evidence="7" id="KW-1185">Reference proteome</keyword>
<proteinExistence type="inferred from homology"/>
<dbReference type="GO" id="GO:0006351">
    <property type="term" value="P:DNA-templated transcription"/>
    <property type="evidence" value="ECO:0007669"/>
    <property type="project" value="TreeGrafter"/>
</dbReference>